<feature type="transmembrane region" description="Helical" evidence="1">
    <location>
        <begin position="31"/>
        <end position="50"/>
    </location>
</feature>
<evidence type="ECO:0000313" key="2">
    <source>
        <dbReference type="EMBL" id="WWR45594.1"/>
    </source>
</evidence>
<evidence type="ECO:0000313" key="3">
    <source>
        <dbReference type="Proteomes" id="UP001364156"/>
    </source>
</evidence>
<accession>A0ABZ2HCU8</accession>
<dbReference type="Proteomes" id="UP001364156">
    <property type="component" value="Chromosome"/>
</dbReference>
<gene>
    <name evidence="2" type="ORF">RZ517_12415</name>
</gene>
<proteinExistence type="predicted"/>
<reference evidence="2 3" key="1">
    <citation type="submission" date="2023-10" db="EMBL/GenBank/DDBJ databases">
        <title>Roseovarius strain S88 nov., isolated from a marine algae.</title>
        <authorList>
            <person name="Lee M.W."/>
            <person name="Lee J.K."/>
            <person name="Kim J.M."/>
            <person name="Choi D.G."/>
            <person name="Baek J.H."/>
            <person name="Bayburt H."/>
            <person name="Jung J.J."/>
            <person name="Han D.M."/>
            <person name="Jeon C.O."/>
        </authorList>
    </citation>
    <scope>NUCLEOTIDE SEQUENCE [LARGE SCALE GENOMIC DNA]</scope>
    <source>
        <strain evidence="2 3">S88</strain>
    </source>
</reference>
<dbReference type="EMBL" id="CP146069">
    <property type="protein sequence ID" value="WWR45594.1"/>
    <property type="molecule type" value="Genomic_DNA"/>
</dbReference>
<sequence>MVIVGLVLAIAVGVLLPAVISALSIRHRRGWIAGLMGVGCLIGLVVNNAASNAPSFEAIDNMVLSAFVFGPALAGTLAGAAFGWWKWRRNDG</sequence>
<keyword evidence="1" id="KW-1133">Transmembrane helix</keyword>
<name>A0ABZ2HCU8_9RHOB</name>
<keyword evidence="3" id="KW-1185">Reference proteome</keyword>
<feature type="transmembrane region" description="Helical" evidence="1">
    <location>
        <begin position="62"/>
        <end position="85"/>
    </location>
</feature>
<keyword evidence="1" id="KW-0472">Membrane</keyword>
<protein>
    <submittedName>
        <fullName evidence="2">Uncharacterized protein</fullName>
    </submittedName>
</protein>
<keyword evidence="1" id="KW-0812">Transmembrane</keyword>
<evidence type="ECO:0000256" key="1">
    <source>
        <dbReference type="SAM" id="Phobius"/>
    </source>
</evidence>
<organism evidence="2 3">
    <name type="scientific">Roseovarius phycicola</name>
    <dbReference type="NCBI Taxonomy" id="3080976"/>
    <lineage>
        <taxon>Bacteria</taxon>
        <taxon>Pseudomonadati</taxon>
        <taxon>Pseudomonadota</taxon>
        <taxon>Alphaproteobacteria</taxon>
        <taxon>Rhodobacterales</taxon>
        <taxon>Roseobacteraceae</taxon>
        <taxon>Roseovarius</taxon>
    </lineage>
</organism>
<dbReference type="RefSeq" id="WP_317057721.1">
    <property type="nucleotide sequence ID" value="NZ_CP146069.1"/>
</dbReference>